<name>A0A1M4X9A9_9HYPH</name>
<dbReference type="Proteomes" id="UP000184533">
    <property type="component" value="Unassembled WGS sequence"/>
</dbReference>
<gene>
    <name evidence="3" type="ORF">SAMN02745223_01376</name>
</gene>
<evidence type="ECO:0000256" key="1">
    <source>
        <dbReference type="SAM" id="SignalP"/>
    </source>
</evidence>
<feature type="chain" id="PRO_5012409190" evidence="1">
    <location>
        <begin position="29"/>
        <end position="784"/>
    </location>
</feature>
<sequence>MTKYLSTLLSICFAITLLVVAGTSTAQAQSDKTTILVLDASGSMWGQLEGGKTKIEIAREVLGDFFTLRDPTVPLGVIAYGHNRKGDCTDIEVVAKAGLQESGALGDRLNRINPKGKTPLAQALHLAASEIPITSEEADIVLVTDGLETCGVDPCAVADELAADGVKIRAHVVGFGLTEAEADTLACVADRTGGLLMRPQSGAELAEALLRTTVADQPLPAAGVRLIFAYAGGMPESYRWALRDNATGDETVLAEISGDERYDPFPIERDAGSYTALVTAENGSGEQDFEVISGQAQDVTVKMIGNLPVAIMRNKGPYAAVAQTLLIEVDVTAEGQEAGGAAMTLNLYQVNADGSRGDSITYATVDGSVGPREAGMNIPGPGQYLLSLETWAGDNLQTMTITAETDPTVTISAPPAIEPGQAIPIETRGSQLRYDTIEIWQADTQVNSGLYLGDIALGQKISAPTEPGSYDIVYRGYNASGEIVEKARTAIDVGTVVDDATGDIATAQIALDRPADANMGHGPDAPGADGVAWEDHAYDCLNGGWCDVKDPDTNLSFVLPELWVSTKPSLTPMTAGTANVGVLRDQPYVEFTDSTGNKDMIVLNPHQWVDSNGFCEPTRAGDLCMFQYDASQSPTEDAYEDFQLLQDTLTQGEVDANCGPKADCPIARYNPEYSVTIPYGWVAETLVPGSNGKLTGWYVDRDPGGNFKMIGLNQPGGQDCEPTALGELCYFTAYISSAEFSLIRDTLSPSARPTAQAVPAAGLSTPTELTDSEFNSVFSIIEGQ</sequence>
<dbReference type="Gene3D" id="3.40.50.410">
    <property type="entry name" value="von Willebrand factor, type A domain"/>
    <property type="match status" value="1"/>
</dbReference>
<dbReference type="PROSITE" id="PS50234">
    <property type="entry name" value="VWFA"/>
    <property type="match status" value="1"/>
</dbReference>
<feature type="domain" description="VWFA" evidence="2">
    <location>
        <begin position="33"/>
        <end position="214"/>
    </location>
</feature>
<feature type="signal peptide" evidence="1">
    <location>
        <begin position="1"/>
        <end position="28"/>
    </location>
</feature>
<dbReference type="SMART" id="SM00327">
    <property type="entry name" value="VWA"/>
    <property type="match status" value="1"/>
</dbReference>
<evidence type="ECO:0000313" key="3">
    <source>
        <dbReference type="EMBL" id="SHE90099.1"/>
    </source>
</evidence>
<dbReference type="InterPro" id="IPR036465">
    <property type="entry name" value="vWFA_dom_sf"/>
</dbReference>
<evidence type="ECO:0000313" key="4">
    <source>
        <dbReference type="Proteomes" id="UP000184533"/>
    </source>
</evidence>
<organism evidence="3 4">
    <name type="scientific">Devosia limi DSM 17137</name>
    <dbReference type="NCBI Taxonomy" id="1121477"/>
    <lineage>
        <taxon>Bacteria</taxon>
        <taxon>Pseudomonadati</taxon>
        <taxon>Pseudomonadota</taxon>
        <taxon>Alphaproteobacteria</taxon>
        <taxon>Hyphomicrobiales</taxon>
        <taxon>Devosiaceae</taxon>
        <taxon>Devosia</taxon>
    </lineage>
</organism>
<accession>A0A1M4X9A9</accession>
<dbReference type="InterPro" id="IPR002035">
    <property type="entry name" value="VWF_A"/>
</dbReference>
<reference evidence="3 4" key="1">
    <citation type="submission" date="2016-11" db="EMBL/GenBank/DDBJ databases">
        <authorList>
            <person name="Jaros S."/>
            <person name="Januszkiewicz K."/>
            <person name="Wedrychowicz H."/>
        </authorList>
    </citation>
    <scope>NUCLEOTIDE SEQUENCE [LARGE SCALE GENOMIC DNA]</scope>
    <source>
        <strain evidence="3 4">DSM 17137</strain>
    </source>
</reference>
<dbReference type="SUPFAM" id="SSF53300">
    <property type="entry name" value="vWA-like"/>
    <property type="match status" value="1"/>
</dbReference>
<proteinExistence type="predicted"/>
<protein>
    <submittedName>
        <fullName evidence="3">von Willebrand factor type A domain-containing protein</fullName>
    </submittedName>
</protein>
<dbReference type="OrthoDB" id="9783818at2"/>
<evidence type="ECO:0000259" key="2">
    <source>
        <dbReference type="PROSITE" id="PS50234"/>
    </source>
</evidence>
<keyword evidence="1" id="KW-0732">Signal</keyword>
<dbReference type="AlphaFoldDB" id="A0A1M4X9A9"/>
<dbReference type="EMBL" id="FQVC01000003">
    <property type="protein sequence ID" value="SHE90099.1"/>
    <property type="molecule type" value="Genomic_DNA"/>
</dbReference>
<dbReference type="Pfam" id="PF13519">
    <property type="entry name" value="VWA_2"/>
    <property type="match status" value="1"/>
</dbReference>
<dbReference type="RefSeq" id="WP_082093688.1">
    <property type="nucleotide sequence ID" value="NZ_FQVC01000003.1"/>
</dbReference>